<organism evidence="2 3">
    <name type="scientific">Acipenser oxyrinchus oxyrinchus</name>
    <dbReference type="NCBI Taxonomy" id="40147"/>
    <lineage>
        <taxon>Eukaryota</taxon>
        <taxon>Metazoa</taxon>
        <taxon>Chordata</taxon>
        <taxon>Craniata</taxon>
        <taxon>Vertebrata</taxon>
        <taxon>Euteleostomi</taxon>
        <taxon>Actinopterygii</taxon>
        <taxon>Chondrostei</taxon>
        <taxon>Acipenseriformes</taxon>
        <taxon>Acipenseridae</taxon>
        <taxon>Acipenser</taxon>
    </lineage>
</organism>
<feature type="compositionally biased region" description="Basic residues" evidence="1">
    <location>
        <begin position="31"/>
        <end position="42"/>
    </location>
</feature>
<dbReference type="InterPro" id="IPR026618">
    <property type="entry name" value="MPLKIP-like_vertebrate"/>
</dbReference>
<gene>
    <name evidence="2" type="ORF">AOXY_G22902</name>
</gene>
<dbReference type="Pfam" id="PF15502">
    <property type="entry name" value="MPLKIP"/>
    <property type="match status" value="1"/>
</dbReference>
<dbReference type="EMBL" id="JAGXEW010000023">
    <property type="protein sequence ID" value="KAK1159039.1"/>
    <property type="molecule type" value="Genomic_DNA"/>
</dbReference>
<comment type="caution">
    <text evidence="2">The sequence shown here is derived from an EMBL/GenBank/DDBJ whole genome shotgun (WGS) entry which is preliminary data.</text>
</comment>
<dbReference type="AlphaFoldDB" id="A0AAD8CY36"/>
<proteinExistence type="predicted"/>
<feature type="region of interest" description="Disordered" evidence="1">
    <location>
        <begin position="1"/>
        <end position="45"/>
    </location>
</feature>
<dbReference type="PANTHER" id="PTHR22446">
    <property type="entry name" value="M-PHASE-SPECIFIC PLK1-INTERACTING PROTEIN"/>
    <property type="match status" value="1"/>
</dbReference>
<accession>A0AAD8CY36</accession>
<feature type="region of interest" description="Disordered" evidence="1">
    <location>
        <begin position="64"/>
        <end position="88"/>
    </location>
</feature>
<sequence length="106" mass="12097">MRSPIQPHHNWRTNQHSPGYESTAALQGSPRPHHSRGSRGRYRRDSEDVCKFYKPSMLQDPWAGLDPASRSLKCSPGIPSPQDTLEYCREDPQCPQLRGRTSALFH</sequence>
<reference evidence="2" key="1">
    <citation type="submission" date="2022-02" db="EMBL/GenBank/DDBJ databases">
        <title>Atlantic sturgeon de novo genome assembly.</title>
        <authorList>
            <person name="Stock M."/>
            <person name="Klopp C."/>
            <person name="Guiguen Y."/>
            <person name="Cabau C."/>
            <person name="Parinello H."/>
            <person name="Santidrian Yebra-Pimentel E."/>
            <person name="Kuhl H."/>
            <person name="Dirks R.P."/>
            <person name="Guessner J."/>
            <person name="Wuertz S."/>
            <person name="Du K."/>
            <person name="Schartl M."/>
        </authorList>
    </citation>
    <scope>NUCLEOTIDE SEQUENCE</scope>
    <source>
        <strain evidence="2">STURGEONOMICS-FGT-2020</strain>
        <tissue evidence="2">Whole blood</tissue>
    </source>
</reference>
<evidence type="ECO:0000313" key="3">
    <source>
        <dbReference type="Proteomes" id="UP001230051"/>
    </source>
</evidence>
<dbReference type="GO" id="GO:0005634">
    <property type="term" value="C:nucleus"/>
    <property type="evidence" value="ECO:0007669"/>
    <property type="project" value="TreeGrafter"/>
</dbReference>
<dbReference type="InterPro" id="IPR028265">
    <property type="entry name" value="TTDN1/SICKLE"/>
</dbReference>
<name>A0AAD8CY36_ACIOX</name>
<evidence type="ECO:0000313" key="2">
    <source>
        <dbReference type="EMBL" id="KAK1159039.1"/>
    </source>
</evidence>
<dbReference type="PANTHER" id="PTHR22446:SF3">
    <property type="entry name" value="M-PHASE-SPECIFIC PLK1-INTERACTING PROTEIN"/>
    <property type="match status" value="1"/>
</dbReference>
<dbReference type="GO" id="GO:0030496">
    <property type="term" value="C:midbody"/>
    <property type="evidence" value="ECO:0007669"/>
    <property type="project" value="TreeGrafter"/>
</dbReference>
<keyword evidence="3" id="KW-1185">Reference proteome</keyword>
<dbReference type="GO" id="GO:0005813">
    <property type="term" value="C:centrosome"/>
    <property type="evidence" value="ECO:0007669"/>
    <property type="project" value="TreeGrafter"/>
</dbReference>
<protein>
    <submittedName>
        <fullName evidence="2">Uncharacterized protein</fullName>
    </submittedName>
</protein>
<dbReference type="Proteomes" id="UP001230051">
    <property type="component" value="Unassembled WGS sequence"/>
</dbReference>
<evidence type="ECO:0000256" key="1">
    <source>
        <dbReference type="SAM" id="MobiDB-lite"/>
    </source>
</evidence>